<organism evidence="1">
    <name type="scientific">hydrothermal vent metagenome</name>
    <dbReference type="NCBI Taxonomy" id="652676"/>
    <lineage>
        <taxon>unclassified sequences</taxon>
        <taxon>metagenomes</taxon>
        <taxon>ecological metagenomes</taxon>
    </lineage>
</organism>
<dbReference type="EMBL" id="UOEX01000071">
    <property type="protein sequence ID" value="VAW33915.1"/>
    <property type="molecule type" value="Genomic_DNA"/>
</dbReference>
<protein>
    <submittedName>
        <fullName evidence="1">Uncharacterized protein</fullName>
    </submittedName>
</protein>
<proteinExistence type="predicted"/>
<evidence type="ECO:0000313" key="1">
    <source>
        <dbReference type="EMBL" id="VAW33915.1"/>
    </source>
</evidence>
<gene>
    <name evidence="1" type="ORF">MNBD_DELTA03-901</name>
</gene>
<sequence length="215" mass="25013">MYDDNYFDEILNKYRADPYDYIDVCTAHTGRVRFKVKEGDSVFAPSGEWRHIPGTVLYELERERNRKNIFSCHNGLVASIEGEMEGRFAEAGDKVMTLRHPLKKREIIDSILRHVLYVFKAPERAKYFFALDVQSKIDKLGQRGVSIKPDDELFTMSLMKRDTPVYYDGEPGIIHSLYFRPGVNIDKDEAMIGICPEDKLPMIQKIIERVKAEWN</sequence>
<reference evidence="1" key="1">
    <citation type="submission" date="2018-06" db="EMBL/GenBank/DDBJ databases">
        <authorList>
            <person name="Zhirakovskaya E."/>
        </authorList>
    </citation>
    <scope>NUCLEOTIDE SEQUENCE</scope>
</reference>
<accession>A0A3B0US66</accession>
<name>A0A3B0US66_9ZZZZ</name>
<dbReference type="AlphaFoldDB" id="A0A3B0US66"/>